<sequence length="37" mass="4581">MQAVNKCETAVVFYIVDFIYFFRLTLFWTNDKFRQLL</sequence>
<dbReference type="AlphaFoldDB" id="A0AAC9EUU5"/>
<dbReference type="Proteomes" id="UP000029558">
    <property type="component" value="Chromosome"/>
</dbReference>
<evidence type="ECO:0000256" key="1">
    <source>
        <dbReference type="SAM" id="Phobius"/>
    </source>
</evidence>
<proteinExistence type="predicted"/>
<keyword evidence="1" id="KW-0812">Transmembrane</keyword>
<name>A0AAC9EUU5_PISSA</name>
<protein>
    <submittedName>
        <fullName evidence="2">Uncharacterized protein</fullName>
    </submittedName>
</protein>
<keyword evidence="1" id="KW-1133">Transmembrane helix</keyword>
<gene>
    <name evidence="2" type="ORF">KU39_1276</name>
</gene>
<evidence type="ECO:0000313" key="3">
    <source>
        <dbReference type="Proteomes" id="UP000029558"/>
    </source>
</evidence>
<evidence type="ECO:0000313" key="2">
    <source>
        <dbReference type="EMBL" id="ALB22458.1"/>
    </source>
</evidence>
<feature type="transmembrane region" description="Helical" evidence="1">
    <location>
        <begin position="12"/>
        <end position="29"/>
    </location>
</feature>
<organism evidence="2 3">
    <name type="scientific">Piscirickettsia salmonis</name>
    <dbReference type="NCBI Taxonomy" id="1238"/>
    <lineage>
        <taxon>Bacteria</taxon>
        <taxon>Pseudomonadati</taxon>
        <taxon>Pseudomonadota</taxon>
        <taxon>Gammaproteobacteria</taxon>
        <taxon>Thiotrichales</taxon>
        <taxon>Piscirickettsiaceae</taxon>
        <taxon>Piscirickettsia</taxon>
    </lineage>
</organism>
<keyword evidence="1" id="KW-0472">Membrane</keyword>
<accession>A0AAC9EUU5</accession>
<dbReference type="EMBL" id="CP012508">
    <property type="protein sequence ID" value="ALB22458.1"/>
    <property type="molecule type" value="Genomic_DNA"/>
</dbReference>
<reference evidence="2 3" key="1">
    <citation type="journal article" date="2014" name="Genome Announc.">
        <title>Comparative Genome Analysis of Two Isolates of the Fish Pathogen Piscirickettsia salmonis from Different Hosts Reveals Major Differences in Virulence-Associated Secretion Systems.</title>
        <authorList>
            <person name="Bohle H."/>
            <person name="Henriquez P."/>
            <person name="Grothusen H."/>
            <person name="Navas E."/>
            <person name="Sandoval A."/>
            <person name="Bustamante F."/>
            <person name="Bustos P."/>
            <person name="Mancilla M."/>
        </authorList>
    </citation>
    <scope>NUCLEOTIDE SEQUENCE [LARGE SCALE GENOMIC DNA]</scope>
    <source>
        <strain evidence="3">B1-32597</strain>
    </source>
</reference>